<dbReference type="AlphaFoldDB" id="A0A363ULM0"/>
<evidence type="ECO:0000313" key="3">
    <source>
        <dbReference type="EMBL" id="PWN56320.1"/>
    </source>
</evidence>
<dbReference type="InterPro" id="IPR002918">
    <property type="entry name" value="Lipase_EstA/Esterase_EstB"/>
</dbReference>
<dbReference type="Pfam" id="PF21768">
    <property type="entry name" value="AF_1763-like_C"/>
    <property type="match status" value="1"/>
</dbReference>
<dbReference type="Gene3D" id="3.40.50.1820">
    <property type="entry name" value="alpha/beta hydrolase"/>
    <property type="match status" value="1"/>
</dbReference>
<dbReference type="InterPro" id="IPR040664">
    <property type="entry name" value="AFL_C"/>
</dbReference>
<name>A0A363ULM0_9GAMM</name>
<reference evidence="3 4" key="1">
    <citation type="submission" date="2018-05" db="EMBL/GenBank/DDBJ databases">
        <title>Abyssibacter profundi OUC007T gen. nov., sp. nov, a marine bacterium isolated from seawater of the Mariana Trench.</title>
        <authorList>
            <person name="Zhou S."/>
        </authorList>
    </citation>
    <scope>NUCLEOTIDE SEQUENCE [LARGE SCALE GENOMIC DNA]</scope>
    <source>
        <strain evidence="3 4">OUC007</strain>
    </source>
</reference>
<dbReference type="Gene3D" id="2.60.40.2190">
    <property type="match status" value="1"/>
</dbReference>
<dbReference type="Pfam" id="PF01674">
    <property type="entry name" value="Lipase_2"/>
    <property type="match status" value="1"/>
</dbReference>
<dbReference type="Proteomes" id="UP000251800">
    <property type="component" value="Unassembled WGS sequence"/>
</dbReference>
<keyword evidence="4" id="KW-1185">Reference proteome</keyword>
<dbReference type="EMBL" id="QEQK01000006">
    <property type="protein sequence ID" value="PWN56320.1"/>
    <property type="molecule type" value="Genomic_DNA"/>
</dbReference>
<evidence type="ECO:0000313" key="4">
    <source>
        <dbReference type="Proteomes" id="UP000251800"/>
    </source>
</evidence>
<proteinExistence type="predicted"/>
<evidence type="ECO:0000259" key="1">
    <source>
        <dbReference type="Pfam" id="PF18067"/>
    </source>
</evidence>
<dbReference type="InterPro" id="IPR049036">
    <property type="entry name" value="AF_1763-like_C"/>
</dbReference>
<protein>
    <submittedName>
        <fullName evidence="3">Uncharacterized protein</fullName>
    </submittedName>
</protein>
<dbReference type="GO" id="GO:0016787">
    <property type="term" value="F:hydrolase activity"/>
    <property type="evidence" value="ECO:0007669"/>
    <property type="project" value="InterPro"/>
</dbReference>
<dbReference type="Gene3D" id="2.60.40.2200">
    <property type="match status" value="1"/>
</dbReference>
<feature type="domain" description="AF-1763-like C-terminal" evidence="2">
    <location>
        <begin position="331"/>
        <end position="454"/>
    </location>
</feature>
<organism evidence="3 4">
    <name type="scientific">Abyssibacter profundi</name>
    <dbReference type="NCBI Taxonomy" id="2182787"/>
    <lineage>
        <taxon>Bacteria</taxon>
        <taxon>Pseudomonadati</taxon>
        <taxon>Pseudomonadota</taxon>
        <taxon>Gammaproteobacteria</taxon>
        <taxon>Chromatiales</taxon>
        <taxon>Oceanococcaceae</taxon>
        <taxon>Abyssibacter</taxon>
    </lineage>
</organism>
<comment type="caution">
    <text evidence="3">The sequence shown here is derived from an EMBL/GenBank/DDBJ whole genome shotgun (WGS) entry which is preliminary data.</text>
</comment>
<gene>
    <name evidence="3" type="ORF">DEH80_08645</name>
</gene>
<dbReference type="GO" id="GO:0016042">
    <property type="term" value="P:lipid catabolic process"/>
    <property type="evidence" value="ECO:0007669"/>
    <property type="project" value="InterPro"/>
</dbReference>
<evidence type="ECO:0000259" key="2">
    <source>
        <dbReference type="Pfam" id="PF21768"/>
    </source>
</evidence>
<feature type="domain" description="AFL C-terminal" evidence="1">
    <location>
        <begin position="217"/>
        <end position="308"/>
    </location>
</feature>
<dbReference type="SUPFAM" id="SSF53474">
    <property type="entry name" value="alpha/beta-Hydrolases"/>
    <property type="match status" value="1"/>
</dbReference>
<sequence>MLLLAPSLFLSGCGGGSSDATAPGVEAGALSDSLPIVFVHGAAGSAAQIQAQSMRYVANGVPPEKIHTFEYDAGVEGIAMAAGGQLLLPLYEFIQDVTAQHDVDQVYLIGHSLGTIVSTEYLSSGFATTPLPVPAPANLVAGFVSIDGAVSPVCPGLVPCIGIFDGQSNVGMGQNNTYIENQAHVEVATSPESFEAQYAFFYGERPAIVDIELQGLEVSVSGRTVTFPQNTGRPDAELAIWPIDSATGHRMADTPTATMVPDADGFWGPVTLRTDTHYEFLLTASDSVPHHFYMPRFVRDTEHVRLLSGPNDSDTRSNTNLGDAHAAVVISRMREWFGDHATAGNDIVEISTRSPSVGDQPVVNAITPEVGNDTIGIHIHDDAATPQQTTLEPLPYFPDQAFQTGVDVYMPAAEPPDGTITMRLIPRGRSEFSQTINFPNWASSGHRVSINFNDFDRME</sequence>
<accession>A0A363ULM0</accession>
<dbReference type="Pfam" id="PF18067">
    <property type="entry name" value="Lipase_C"/>
    <property type="match status" value="1"/>
</dbReference>
<dbReference type="InterPro" id="IPR029058">
    <property type="entry name" value="AB_hydrolase_fold"/>
</dbReference>